<keyword evidence="6" id="KW-1185">Reference proteome</keyword>
<dbReference type="InterPro" id="IPR001077">
    <property type="entry name" value="COMT_C"/>
</dbReference>
<feature type="domain" description="O-methyltransferase dimerisation" evidence="5">
    <location>
        <begin position="19"/>
        <end position="107"/>
    </location>
</feature>
<dbReference type="InterPro" id="IPR016461">
    <property type="entry name" value="COMT-like"/>
</dbReference>
<dbReference type="InterPro" id="IPR036390">
    <property type="entry name" value="WH_DNA-bd_sf"/>
</dbReference>
<reference evidence="7" key="1">
    <citation type="submission" date="2025-08" db="UniProtKB">
        <authorList>
            <consortium name="RefSeq"/>
        </authorList>
    </citation>
    <scope>IDENTIFICATION</scope>
    <source>
        <tissue evidence="7">Seedling</tissue>
    </source>
</reference>
<keyword evidence="3" id="KW-0949">S-adenosyl-L-methionine</keyword>
<evidence type="ECO:0000259" key="4">
    <source>
        <dbReference type="Pfam" id="PF00891"/>
    </source>
</evidence>
<evidence type="ECO:0000256" key="3">
    <source>
        <dbReference type="ARBA" id="ARBA00022691"/>
    </source>
</evidence>
<dbReference type="Pfam" id="PF00891">
    <property type="entry name" value="Methyltransf_2"/>
    <property type="match status" value="1"/>
</dbReference>
<sequence length="356" mass="39428">MEGGKEVDVSALKGQAEIWKHITSGMISSLLKCAVDLRIADIIHNHGGPMTLSEIASKISDAPSLSISSLERVMRLLVYKNIFAAHHPSDGAGETLYGLTDLSKWILWDSKPSLVKQVQLINDPDFMRPWQYLSQRIRDGDTCCNKAFGCTLYEYAATQKPELDQLLTDCYSNTADTDTVAVIDAYKENGGLNEITTLVDVGGRTGKDLHEIIKAHPHIKGINFDLPRVIATAPTYEGVTNVAGDMFDSIPSGDALLLKTTLRDWPDDIVVKILKICRKAIPEKNGKVIIMDVVVEGNNHLLEESHLKSDLSMLVYTGGRDKTAMEWKKLINEAGFPRYKVIKIPAMLSIIEAYPY</sequence>
<dbReference type="InterPro" id="IPR029063">
    <property type="entry name" value="SAM-dependent_MTases_sf"/>
</dbReference>
<evidence type="ECO:0000313" key="7">
    <source>
        <dbReference type="RefSeq" id="XP_015881374.2"/>
    </source>
</evidence>
<dbReference type="RefSeq" id="XP_015881374.2">
    <property type="nucleotide sequence ID" value="XM_016025888.4"/>
</dbReference>
<dbReference type="KEGG" id="zju:107417274"/>
<dbReference type="PANTHER" id="PTHR11746">
    <property type="entry name" value="O-METHYLTRANSFERASE"/>
    <property type="match status" value="1"/>
</dbReference>
<dbReference type="SUPFAM" id="SSF46785">
    <property type="entry name" value="Winged helix' DNA-binding domain"/>
    <property type="match status" value="1"/>
</dbReference>
<dbReference type="Proteomes" id="UP001652623">
    <property type="component" value="Chromosome 4"/>
</dbReference>
<dbReference type="PIRSF" id="PIRSF005739">
    <property type="entry name" value="O-mtase"/>
    <property type="match status" value="1"/>
</dbReference>
<accession>A0A6P3ZM02</accession>
<dbReference type="GO" id="GO:0046983">
    <property type="term" value="F:protein dimerization activity"/>
    <property type="evidence" value="ECO:0007669"/>
    <property type="project" value="InterPro"/>
</dbReference>
<name>A0A6P3ZM02_ZIZJJ</name>
<dbReference type="Gene3D" id="1.10.10.10">
    <property type="entry name" value="Winged helix-like DNA-binding domain superfamily/Winged helix DNA-binding domain"/>
    <property type="match status" value="1"/>
</dbReference>
<dbReference type="PROSITE" id="PS51683">
    <property type="entry name" value="SAM_OMT_II"/>
    <property type="match status" value="1"/>
</dbReference>
<dbReference type="InterPro" id="IPR036388">
    <property type="entry name" value="WH-like_DNA-bd_sf"/>
</dbReference>
<protein>
    <submittedName>
        <fullName evidence="7">Desmethylxanthohumol 6'-O-methyltransferase-like</fullName>
    </submittedName>
</protein>
<dbReference type="GO" id="GO:0032259">
    <property type="term" value="P:methylation"/>
    <property type="evidence" value="ECO:0007669"/>
    <property type="project" value="UniProtKB-KW"/>
</dbReference>
<dbReference type="Gene3D" id="3.40.50.150">
    <property type="entry name" value="Vaccinia Virus protein VP39"/>
    <property type="match status" value="1"/>
</dbReference>
<dbReference type="GeneID" id="107417274"/>
<proteinExistence type="predicted"/>
<gene>
    <name evidence="7" type="primary">LOC107417274</name>
</gene>
<dbReference type="SUPFAM" id="SSF53335">
    <property type="entry name" value="S-adenosyl-L-methionine-dependent methyltransferases"/>
    <property type="match status" value="1"/>
</dbReference>
<keyword evidence="1" id="KW-0489">Methyltransferase</keyword>
<evidence type="ECO:0000256" key="2">
    <source>
        <dbReference type="ARBA" id="ARBA00022679"/>
    </source>
</evidence>
<dbReference type="InterPro" id="IPR012967">
    <property type="entry name" value="COMT_dimerisation"/>
</dbReference>
<keyword evidence="2" id="KW-0808">Transferase</keyword>
<evidence type="ECO:0000259" key="5">
    <source>
        <dbReference type="Pfam" id="PF08100"/>
    </source>
</evidence>
<dbReference type="GO" id="GO:0008171">
    <property type="term" value="F:O-methyltransferase activity"/>
    <property type="evidence" value="ECO:0007669"/>
    <property type="project" value="InterPro"/>
</dbReference>
<evidence type="ECO:0000256" key="1">
    <source>
        <dbReference type="ARBA" id="ARBA00022603"/>
    </source>
</evidence>
<dbReference type="AlphaFoldDB" id="A0A6P3ZM02"/>
<organism evidence="6 7">
    <name type="scientific">Ziziphus jujuba</name>
    <name type="common">Chinese jujube</name>
    <name type="synonym">Ziziphus sativa</name>
    <dbReference type="NCBI Taxonomy" id="326968"/>
    <lineage>
        <taxon>Eukaryota</taxon>
        <taxon>Viridiplantae</taxon>
        <taxon>Streptophyta</taxon>
        <taxon>Embryophyta</taxon>
        <taxon>Tracheophyta</taxon>
        <taxon>Spermatophyta</taxon>
        <taxon>Magnoliopsida</taxon>
        <taxon>eudicotyledons</taxon>
        <taxon>Gunneridae</taxon>
        <taxon>Pentapetalae</taxon>
        <taxon>rosids</taxon>
        <taxon>fabids</taxon>
        <taxon>Rosales</taxon>
        <taxon>Rhamnaceae</taxon>
        <taxon>Paliureae</taxon>
        <taxon>Ziziphus</taxon>
    </lineage>
</organism>
<feature type="domain" description="O-methyltransferase C-terminal" evidence="4">
    <location>
        <begin position="130"/>
        <end position="336"/>
    </location>
</feature>
<evidence type="ECO:0000313" key="6">
    <source>
        <dbReference type="Proteomes" id="UP001652623"/>
    </source>
</evidence>
<dbReference type="Pfam" id="PF08100">
    <property type="entry name" value="Dimerisation"/>
    <property type="match status" value="1"/>
</dbReference>